<sequence>MTTPTSTTEAPARSRRPRGSLIVLATLVVLWVLWGAGLLVAPDRNPDGQCEGLGFGCTLTAHDFTLILGSIALAPLTALVLAVTLVVRLVRISRGSPRTLWDVVVGALLLLAFGVWLTGTVAGAI</sequence>
<proteinExistence type="predicted"/>
<name>A0A8H9FRM7_9MICO</name>
<evidence type="ECO:0000313" key="3">
    <source>
        <dbReference type="Proteomes" id="UP000628079"/>
    </source>
</evidence>
<feature type="transmembrane region" description="Helical" evidence="1">
    <location>
        <begin position="99"/>
        <end position="119"/>
    </location>
</feature>
<feature type="transmembrane region" description="Helical" evidence="1">
    <location>
        <begin position="61"/>
        <end position="87"/>
    </location>
</feature>
<reference evidence="2" key="2">
    <citation type="submission" date="2020-09" db="EMBL/GenBank/DDBJ databases">
        <authorList>
            <person name="Sun Q."/>
            <person name="Zhou Y."/>
        </authorList>
    </citation>
    <scope>NUCLEOTIDE SEQUENCE</scope>
    <source>
        <strain evidence="2">CGMCC 1.10749</strain>
    </source>
</reference>
<reference evidence="2" key="1">
    <citation type="journal article" date="2014" name="Int. J. Syst. Evol. Microbiol.">
        <title>Complete genome sequence of Corynebacterium casei LMG S-19264T (=DSM 44701T), isolated from a smear-ripened cheese.</title>
        <authorList>
            <consortium name="US DOE Joint Genome Institute (JGI-PGF)"/>
            <person name="Walter F."/>
            <person name="Albersmeier A."/>
            <person name="Kalinowski J."/>
            <person name="Ruckert C."/>
        </authorList>
    </citation>
    <scope>NUCLEOTIDE SEQUENCE</scope>
    <source>
        <strain evidence="2">CGMCC 1.10749</strain>
    </source>
</reference>
<gene>
    <name evidence="2" type="ORF">GCM10011314_02050</name>
</gene>
<dbReference type="Proteomes" id="UP000628079">
    <property type="component" value="Unassembled WGS sequence"/>
</dbReference>
<accession>A0A8H9FRM7</accession>
<keyword evidence="1" id="KW-1133">Transmembrane helix</keyword>
<comment type="caution">
    <text evidence="2">The sequence shown here is derived from an EMBL/GenBank/DDBJ whole genome shotgun (WGS) entry which is preliminary data.</text>
</comment>
<evidence type="ECO:0000313" key="2">
    <source>
        <dbReference type="EMBL" id="GGB66497.1"/>
    </source>
</evidence>
<evidence type="ECO:0000256" key="1">
    <source>
        <dbReference type="SAM" id="Phobius"/>
    </source>
</evidence>
<keyword evidence="1" id="KW-0812">Transmembrane</keyword>
<dbReference type="AlphaFoldDB" id="A0A8H9FRM7"/>
<keyword evidence="1" id="KW-0472">Membrane</keyword>
<protein>
    <submittedName>
        <fullName evidence="2">Uncharacterized protein</fullName>
    </submittedName>
</protein>
<dbReference type="EMBL" id="BMEA01000001">
    <property type="protein sequence ID" value="GGB66497.1"/>
    <property type="molecule type" value="Genomic_DNA"/>
</dbReference>
<organism evidence="2 3">
    <name type="scientific">Knoellia flava</name>
    <dbReference type="NCBI Taxonomy" id="913969"/>
    <lineage>
        <taxon>Bacteria</taxon>
        <taxon>Bacillati</taxon>
        <taxon>Actinomycetota</taxon>
        <taxon>Actinomycetes</taxon>
        <taxon>Micrococcales</taxon>
        <taxon>Intrasporangiaceae</taxon>
        <taxon>Knoellia</taxon>
    </lineage>
</organism>
<dbReference type="RefSeq" id="WP_035948887.1">
    <property type="nucleotide sequence ID" value="NZ_BMEA01000001.1"/>
</dbReference>
<feature type="transmembrane region" description="Helical" evidence="1">
    <location>
        <begin position="21"/>
        <end position="41"/>
    </location>
</feature>